<accession>A0A3B0XR53</accession>
<keyword evidence="1" id="KW-0812">Transmembrane</keyword>
<reference evidence="2" key="1">
    <citation type="submission" date="2018-06" db="EMBL/GenBank/DDBJ databases">
        <authorList>
            <person name="Zhirakovskaya E."/>
        </authorList>
    </citation>
    <scope>NUCLEOTIDE SEQUENCE</scope>
</reference>
<protein>
    <submittedName>
        <fullName evidence="2">Uncharacterized protein</fullName>
    </submittedName>
</protein>
<gene>
    <name evidence="2" type="ORF">MNBD_GAMMA11-832</name>
</gene>
<sequence>MTTYTPLYAVLFVFVIAIVSTAVIVIKTKPSDNFETQKIRFAAALFVGILMLVLVSAVIAISGEGDKGVDVFKTIMSGLSPIAGGIIGYLFSSSEKGK</sequence>
<feature type="transmembrane region" description="Helical" evidence="1">
    <location>
        <begin position="6"/>
        <end position="27"/>
    </location>
</feature>
<organism evidence="2">
    <name type="scientific">hydrothermal vent metagenome</name>
    <dbReference type="NCBI Taxonomy" id="652676"/>
    <lineage>
        <taxon>unclassified sequences</taxon>
        <taxon>metagenomes</taxon>
        <taxon>ecological metagenomes</taxon>
    </lineage>
</organism>
<dbReference type="EMBL" id="UOFG01000044">
    <property type="protein sequence ID" value="VAW58654.1"/>
    <property type="molecule type" value="Genomic_DNA"/>
</dbReference>
<feature type="transmembrane region" description="Helical" evidence="1">
    <location>
        <begin position="39"/>
        <end position="62"/>
    </location>
</feature>
<feature type="transmembrane region" description="Helical" evidence="1">
    <location>
        <begin position="74"/>
        <end position="92"/>
    </location>
</feature>
<evidence type="ECO:0000313" key="2">
    <source>
        <dbReference type="EMBL" id="VAW58654.1"/>
    </source>
</evidence>
<dbReference type="AlphaFoldDB" id="A0A3B0XR53"/>
<keyword evidence="1" id="KW-1133">Transmembrane helix</keyword>
<evidence type="ECO:0000256" key="1">
    <source>
        <dbReference type="SAM" id="Phobius"/>
    </source>
</evidence>
<proteinExistence type="predicted"/>
<name>A0A3B0XR53_9ZZZZ</name>
<keyword evidence="1" id="KW-0472">Membrane</keyword>